<evidence type="ECO:0000313" key="3">
    <source>
        <dbReference type="Proteomes" id="UP000269410"/>
    </source>
</evidence>
<dbReference type="Gene3D" id="3.30.420.40">
    <property type="match status" value="2"/>
</dbReference>
<dbReference type="InterPro" id="IPR043129">
    <property type="entry name" value="ATPase_NBD"/>
</dbReference>
<dbReference type="InterPro" id="IPR003494">
    <property type="entry name" value="SHS2_FtsA"/>
</dbReference>
<protein>
    <recommendedName>
        <fullName evidence="1">SHS2 domain-containing protein</fullName>
    </recommendedName>
</protein>
<dbReference type="SUPFAM" id="SSF53067">
    <property type="entry name" value="Actin-like ATPase domain"/>
    <property type="match status" value="2"/>
</dbReference>
<organism evidence="2 3">
    <name type="scientific">Candidatus Dojkabacteria bacterium</name>
    <dbReference type="NCBI Taxonomy" id="2099670"/>
    <lineage>
        <taxon>Bacteria</taxon>
        <taxon>Candidatus Dojkabacteria</taxon>
    </lineage>
</organism>
<dbReference type="InterPro" id="IPR050696">
    <property type="entry name" value="FtsA/MreB"/>
</dbReference>
<evidence type="ECO:0000259" key="1">
    <source>
        <dbReference type="SMART" id="SM00842"/>
    </source>
</evidence>
<dbReference type="GO" id="GO:0051301">
    <property type="term" value="P:cell division"/>
    <property type="evidence" value="ECO:0007669"/>
    <property type="project" value="InterPro"/>
</dbReference>
<dbReference type="Pfam" id="PF14450">
    <property type="entry name" value="FtsA"/>
    <property type="match status" value="1"/>
</dbReference>
<dbReference type="SMART" id="SM00842">
    <property type="entry name" value="FtsA"/>
    <property type="match status" value="1"/>
</dbReference>
<dbReference type="AlphaFoldDB" id="A0A3M0YZ07"/>
<proteinExistence type="predicted"/>
<gene>
    <name evidence="2" type="ORF">D6810_01570</name>
</gene>
<comment type="caution">
    <text evidence="2">The sequence shown here is derived from an EMBL/GenBank/DDBJ whole genome shotgun (WGS) entry which is preliminary data.</text>
</comment>
<name>A0A3M0YZ07_9BACT</name>
<dbReference type="EMBL" id="RFKV01000054">
    <property type="protein sequence ID" value="RMD77229.1"/>
    <property type="molecule type" value="Genomic_DNA"/>
</dbReference>
<accession>A0A3M0YZ07</accession>
<feature type="domain" description="SHS2" evidence="1">
    <location>
        <begin position="9"/>
        <end position="216"/>
    </location>
</feature>
<dbReference type="Proteomes" id="UP000269410">
    <property type="component" value="Unassembled WGS sequence"/>
</dbReference>
<reference evidence="2 3" key="1">
    <citation type="submission" date="2018-10" db="EMBL/GenBank/DDBJ databases">
        <title>Thermophilic Lithotrophy and Phototrophy in an Intertidal, Iron-rich, Geothermal Spring.</title>
        <authorList>
            <person name="Ward L.M."/>
            <person name="Idei A."/>
            <person name="Nakagawa M."/>
            <person name="Ueno Y."/>
            <person name="Fischer W."/>
            <person name="Mcglynn S.E."/>
        </authorList>
    </citation>
    <scope>NUCLEOTIDE SEQUENCE [LARGE SCALE GENOMIC DNA]</scope>
    <source>
        <strain evidence="2">J137</strain>
    </source>
</reference>
<sequence length="396" mass="44237">MPFQKKETYLSIDIGTENLKVALCIPNNEITEVVGYCKLPQSRSSVKSGIASNLKSIIEKIDEATGIALRDAAKSLEVSLPSKVIFGISGELVLGTTLEVEIERDKPAQKISQLEFEKMRNDSLSQVFEAVKDSLCEEACLPLGSIEEVDSEIISVKIDNQEVSDPIGLSGSSVCFSYFLSYAPKLHIDSIRKIAEHFRFTRHALVVEPFAICRNLDIDSNLQENCVIVDVGGGTTDVAVVSKGEFKGTRMFSIGGRAFTNVLQDYFSISFDEAEKMKISYSNQSLKQSQSKEICSQLEDPVRIWAEALEIALKNISDDNEIPYNFFFCGGGSLLPNIQEIMLSYPWQKNLNFVKFPRFNFLFPNKIKGFVDKTKFLNSLSDVAVVSLSRYYSRLK</sequence>
<evidence type="ECO:0000313" key="2">
    <source>
        <dbReference type="EMBL" id="RMD77229.1"/>
    </source>
</evidence>
<dbReference type="PANTHER" id="PTHR32432:SF3">
    <property type="entry name" value="ETHANOLAMINE UTILIZATION PROTEIN EUTJ"/>
    <property type="match status" value="1"/>
</dbReference>
<dbReference type="PANTHER" id="PTHR32432">
    <property type="entry name" value="CELL DIVISION PROTEIN FTSA-RELATED"/>
    <property type="match status" value="1"/>
</dbReference>